<evidence type="ECO:0000256" key="4">
    <source>
        <dbReference type="ARBA" id="ARBA00023125"/>
    </source>
</evidence>
<keyword evidence="3" id="KW-0805">Transcription regulation</keyword>
<proteinExistence type="predicted"/>
<feature type="DNA-binding region" description="OmpR/PhoB-type" evidence="7">
    <location>
        <begin position="135"/>
        <end position="235"/>
    </location>
</feature>
<reference evidence="10 11" key="2">
    <citation type="submission" date="2024-09" db="EMBL/GenBank/DDBJ databases">
        <title>Draft genome sequence of Candidatus Magnetaquicoccaceae bacterium FCR-1.</title>
        <authorList>
            <person name="Shimoshige H."/>
            <person name="Shimamura S."/>
            <person name="Taoka A."/>
            <person name="Kobayashi H."/>
            <person name="Maekawa T."/>
        </authorList>
    </citation>
    <scope>NUCLEOTIDE SEQUENCE [LARGE SCALE GENOMIC DNA]</scope>
    <source>
        <strain evidence="10 11">FCR-1</strain>
    </source>
</reference>
<feature type="domain" description="OmpR/PhoB-type" evidence="9">
    <location>
        <begin position="135"/>
        <end position="235"/>
    </location>
</feature>
<dbReference type="SMART" id="SM00448">
    <property type="entry name" value="REC"/>
    <property type="match status" value="1"/>
</dbReference>
<keyword evidence="2" id="KW-0902">Two-component regulatory system</keyword>
<dbReference type="PANTHER" id="PTHR48111">
    <property type="entry name" value="REGULATOR OF RPOS"/>
    <property type="match status" value="1"/>
</dbReference>
<dbReference type="InterPro" id="IPR001867">
    <property type="entry name" value="OmpR/PhoB-type_DNA-bd"/>
</dbReference>
<evidence type="ECO:0000313" key="10">
    <source>
        <dbReference type="EMBL" id="GAB0056324.1"/>
    </source>
</evidence>
<dbReference type="SUPFAM" id="SSF52172">
    <property type="entry name" value="CheY-like"/>
    <property type="match status" value="1"/>
</dbReference>
<keyword evidence="1 6" id="KW-0597">Phosphoprotein</keyword>
<dbReference type="RefSeq" id="WP_420904035.1">
    <property type="nucleotide sequence ID" value="NZ_BAAFGK010000002.1"/>
</dbReference>
<feature type="modified residue" description="4-aspartylphosphate" evidence="6">
    <location>
        <position position="55"/>
    </location>
</feature>
<gene>
    <name evidence="10" type="primary">ompR_1</name>
    <name evidence="10" type="ORF">SIID45300_00630</name>
</gene>
<dbReference type="PANTHER" id="PTHR48111:SF4">
    <property type="entry name" value="DNA-BINDING DUAL TRANSCRIPTIONAL REGULATOR OMPR"/>
    <property type="match status" value="1"/>
</dbReference>
<dbReference type="PROSITE" id="PS51755">
    <property type="entry name" value="OMPR_PHOB"/>
    <property type="match status" value="1"/>
</dbReference>
<evidence type="ECO:0000259" key="8">
    <source>
        <dbReference type="PROSITE" id="PS50110"/>
    </source>
</evidence>
<comment type="caution">
    <text evidence="10">The sequence shown here is derived from an EMBL/GenBank/DDBJ whole genome shotgun (WGS) entry which is preliminary data.</text>
</comment>
<evidence type="ECO:0000256" key="7">
    <source>
        <dbReference type="PROSITE-ProRule" id="PRU01091"/>
    </source>
</evidence>
<accession>A0ABQ0C622</accession>
<dbReference type="Proteomes" id="UP001628193">
    <property type="component" value="Unassembled WGS sequence"/>
</dbReference>
<dbReference type="Gene3D" id="6.10.250.690">
    <property type="match status" value="1"/>
</dbReference>
<name>A0ABQ0C622_9PROT</name>
<organism evidence="10 11">
    <name type="scientific">Candidatus Magnetaquiglobus chichijimensis</name>
    <dbReference type="NCBI Taxonomy" id="3141448"/>
    <lineage>
        <taxon>Bacteria</taxon>
        <taxon>Pseudomonadati</taxon>
        <taxon>Pseudomonadota</taxon>
        <taxon>Magnetococcia</taxon>
        <taxon>Magnetococcales</taxon>
        <taxon>Candidatus Magnetaquicoccaceae</taxon>
        <taxon>Candidatus Magnetaquiglobus</taxon>
    </lineage>
</organism>
<feature type="domain" description="Response regulatory" evidence="8">
    <location>
        <begin position="6"/>
        <end position="119"/>
    </location>
</feature>
<evidence type="ECO:0000256" key="1">
    <source>
        <dbReference type="ARBA" id="ARBA00022553"/>
    </source>
</evidence>
<evidence type="ECO:0000256" key="6">
    <source>
        <dbReference type="PROSITE-ProRule" id="PRU00169"/>
    </source>
</evidence>
<dbReference type="Pfam" id="PF00486">
    <property type="entry name" value="Trans_reg_C"/>
    <property type="match status" value="1"/>
</dbReference>
<evidence type="ECO:0000256" key="3">
    <source>
        <dbReference type="ARBA" id="ARBA00023015"/>
    </source>
</evidence>
<dbReference type="InterPro" id="IPR036388">
    <property type="entry name" value="WH-like_DNA-bd_sf"/>
</dbReference>
<evidence type="ECO:0000256" key="5">
    <source>
        <dbReference type="ARBA" id="ARBA00023163"/>
    </source>
</evidence>
<keyword evidence="4 7" id="KW-0238">DNA-binding</keyword>
<dbReference type="Pfam" id="PF00072">
    <property type="entry name" value="Response_reg"/>
    <property type="match status" value="1"/>
</dbReference>
<evidence type="ECO:0000313" key="11">
    <source>
        <dbReference type="Proteomes" id="UP001628193"/>
    </source>
</evidence>
<dbReference type="SMART" id="SM00862">
    <property type="entry name" value="Trans_reg_C"/>
    <property type="match status" value="1"/>
</dbReference>
<dbReference type="InterPro" id="IPR016032">
    <property type="entry name" value="Sig_transdc_resp-reg_C-effctor"/>
</dbReference>
<dbReference type="InterPro" id="IPR039420">
    <property type="entry name" value="WalR-like"/>
</dbReference>
<dbReference type="Gene3D" id="3.40.50.2300">
    <property type="match status" value="1"/>
</dbReference>
<protein>
    <submittedName>
        <fullName evidence="10">Transcriptional regulatory protein OmpR</fullName>
    </submittedName>
</protein>
<dbReference type="InterPro" id="IPR011006">
    <property type="entry name" value="CheY-like_superfamily"/>
</dbReference>
<dbReference type="InterPro" id="IPR001789">
    <property type="entry name" value="Sig_transdc_resp-reg_receiver"/>
</dbReference>
<keyword evidence="5" id="KW-0804">Transcription</keyword>
<evidence type="ECO:0000259" key="9">
    <source>
        <dbReference type="PROSITE" id="PS51755"/>
    </source>
</evidence>
<dbReference type="SUPFAM" id="SSF46894">
    <property type="entry name" value="C-terminal effector domain of the bipartite response regulators"/>
    <property type="match status" value="1"/>
</dbReference>
<dbReference type="Gene3D" id="1.10.10.10">
    <property type="entry name" value="Winged helix-like DNA-binding domain superfamily/Winged helix DNA-binding domain"/>
    <property type="match status" value="1"/>
</dbReference>
<reference evidence="10 11" key="1">
    <citation type="submission" date="2024-05" db="EMBL/GenBank/DDBJ databases">
        <authorList>
            <consortium name="Candidatus Magnetaquicoccaceae bacterium FCR-1 genome sequencing consortium"/>
            <person name="Shimoshige H."/>
            <person name="Shimamura S."/>
            <person name="Taoka A."/>
            <person name="Kobayashi H."/>
            <person name="Maekawa T."/>
        </authorList>
    </citation>
    <scope>NUCLEOTIDE SEQUENCE [LARGE SCALE GENOMIC DNA]</scope>
    <source>
        <strain evidence="10 11">FCR-1</strain>
    </source>
</reference>
<dbReference type="EMBL" id="BAAFGK010000002">
    <property type="protein sequence ID" value="GAB0056324.1"/>
    <property type="molecule type" value="Genomic_DNA"/>
</dbReference>
<keyword evidence="11" id="KW-1185">Reference proteome</keyword>
<dbReference type="PROSITE" id="PS50110">
    <property type="entry name" value="RESPONSE_REGULATORY"/>
    <property type="match status" value="1"/>
</dbReference>
<evidence type="ECO:0000256" key="2">
    <source>
        <dbReference type="ARBA" id="ARBA00023012"/>
    </source>
</evidence>
<sequence>MSTPDHVLVVDDDPDIRTLVGRLLEKNGFRVSKVADGKGLRQLLEKSQPDLIVLDLMLPDEDGLVLCRNLRSRSNIPVIILSARGEDMDRIIGLEMGADDYLGKPFHPRELLARVKSVLRRARSLPGDTQEEDANTTYRFAGWVLDVPTRQLYSPKSKKIFLSGGEFSLLRVFLNHPNRVLSRDQLLDFSHGREIEPFDRTIDMQVSRLRRRLGDDPKKPALIKTVRSSGYVLAVRVERGGEQHHVADDSSPVD</sequence>
<dbReference type="CDD" id="cd00383">
    <property type="entry name" value="trans_reg_C"/>
    <property type="match status" value="1"/>
</dbReference>